<dbReference type="Gene3D" id="3.40.50.620">
    <property type="entry name" value="HUPs"/>
    <property type="match status" value="1"/>
</dbReference>
<organism evidence="3 4">
    <name type="scientific">Allochromatium palmeri</name>
    <dbReference type="NCBI Taxonomy" id="231048"/>
    <lineage>
        <taxon>Bacteria</taxon>
        <taxon>Pseudomonadati</taxon>
        <taxon>Pseudomonadota</taxon>
        <taxon>Gammaproteobacteria</taxon>
        <taxon>Chromatiales</taxon>
        <taxon>Chromatiaceae</taxon>
        <taxon>Allochromatium</taxon>
    </lineage>
</organism>
<feature type="transmembrane region" description="Helical" evidence="1">
    <location>
        <begin position="6"/>
        <end position="28"/>
    </location>
</feature>
<feature type="domain" description="DUF218" evidence="2">
    <location>
        <begin position="79"/>
        <end position="245"/>
    </location>
</feature>
<dbReference type="OrthoDB" id="9809813at2"/>
<evidence type="ECO:0000313" key="4">
    <source>
        <dbReference type="Proteomes" id="UP000434044"/>
    </source>
</evidence>
<keyword evidence="1" id="KW-1133">Transmembrane helix</keyword>
<name>A0A6N8ED44_9GAMM</name>
<dbReference type="GO" id="GO:0005886">
    <property type="term" value="C:plasma membrane"/>
    <property type="evidence" value="ECO:0007669"/>
    <property type="project" value="TreeGrafter"/>
</dbReference>
<sequence length="256" mass="28237">MTFYSLFKALLLPPGIIILILIAAVWLTRGVLARLLVFVALLLLTLLSLPVVSVMLIQPLERYPIIGTDQAPLPPEARAIVILSAGVRRVAPEYGSGPTLDDVSLRRVRYGARLQRLTGLPIYVTGGSAPGEARPVGPVMAEVLSDDYGARVAGIESESRTTWENATLTAPLLERDGIHHILLVSDAWHLPRAVEVFERAGLEVTPAPTAQFHHPGWTGTLKYSDWLPSAKALQTSYYAIHEHLGRLWYQVRDWIE</sequence>
<protein>
    <submittedName>
        <fullName evidence="3">YdcF family protein</fullName>
    </submittedName>
</protein>
<dbReference type="AlphaFoldDB" id="A0A6N8ED44"/>
<keyword evidence="4" id="KW-1185">Reference proteome</keyword>
<dbReference type="Pfam" id="PF02698">
    <property type="entry name" value="DUF218"/>
    <property type="match status" value="1"/>
</dbReference>
<dbReference type="InterPro" id="IPR051599">
    <property type="entry name" value="Cell_Envelope_Assoc"/>
</dbReference>
<gene>
    <name evidence="3" type="ORF">GJ668_13770</name>
</gene>
<comment type="caution">
    <text evidence="3">The sequence shown here is derived from an EMBL/GenBank/DDBJ whole genome shotgun (WGS) entry which is preliminary data.</text>
</comment>
<dbReference type="Proteomes" id="UP000434044">
    <property type="component" value="Unassembled WGS sequence"/>
</dbReference>
<evidence type="ECO:0000313" key="3">
    <source>
        <dbReference type="EMBL" id="MTW22152.1"/>
    </source>
</evidence>
<reference evidence="3 4" key="1">
    <citation type="submission" date="2019-11" db="EMBL/GenBank/DDBJ databases">
        <title>Whole-genome sequence of the anaerobic purple sulfur bacterium Allochromatium palmeri DSM 15591.</title>
        <authorList>
            <person name="Kyndt J.A."/>
            <person name="Meyer T.E."/>
        </authorList>
    </citation>
    <scope>NUCLEOTIDE SEQUENCE [LARGE SCALE GENOMIC DNA]</scope>
    <source>
        <strain evidence="3 4">DSM 15591</strain>
    </source>
</reference>
<dbReference type="GO" id="GO:0000270">
    <property type="term" value="P:peptidoglycan metabolic process"/>
    <property type="evidence" value="ECO:0007669"/>
    <property type="project" value="TreeGrafter"/>
</dbReference>
<dbReference type="InterPro" id="IPR003848">
    <property type="entry name" value="DUF218"/>
</dbReference>
<keyword evidence="1" id="KW-0812">Transmembrane</keyword>
<dbReference type="RefSeq" id="WP_155450719.1">
    <property type="nucleotide sequence ID" value="NZ_WNKT01000032.1"/>
</dbReference>
<feature type="transmembrane region" description="Helical" evidence="1">
    <location>
        <begin position="35"/>
        <end position="57"/>
    </location>
</feature>
<dbReference type="EMBL" id="WNKT01000032">
    <property type="protein sequence ID" value="MTW22152.1"/>
    <property type="molecule type" value="Genomic_DNA"/>
</dbReference>
<accession>A0A6N8ED44</accession>
<dbReference type="GO" id="GO:0043164">
    <property type="term" value="P:Gram-negative-bacterium-type cell wall biogenesis"/>
    <property type="evidence" value="ECO:0007669"/>
    <property type="project" value="TreeGrafter"/>
</dbReference>
<dbReference type="CDD" id="cd06259">
    <property type="entry name" value="YdcF-like"/>
    <property type="match status" value="1"/>
</dbReference>
<evidence type="ECO:0000256" key="1">
    <source>
        <dbReference type="SAM" id="Phobius"/>
    </source>
</evidence>
<proteinExistence type="predicted"/>
<evidence type="ECO:0000259" key="2">
    <source>
        <dbReference type="Pfam" id="PF02698"/>
    </source>
</evidence>
<dbReference type="PANTHER" id="PTHR30336:SF4">
    <property type="entry name" value="ENVELOPE BIOGENESIS FACTOR ELYC"/>
    <property type="match status" value="1"/>
</dbReference>
<keyword evidence="1" id="KW-0472">Membrane</keyword>
<dbReference type="InterPro" id="IPR014729">
    <property type="entry name" value="Rossmann-like_a/b/a_fold"/>
</dbReference>
<dbReference type="PANTHER" id="PTHR30336">
    <property type="entry name" value="INNER MEMBRANE PROTEIN, PROBABLE PERMEASE"/>
    <property type="match status" value="1"/>
</dbReference>